<reference evidence="5" key="1">
    <citation type="submission" date="2012-12" db="EMBL/GenBank/DDBJ databases">
        <authorList>
            <person name="Hellsten U."/>
            <person name="Grimwood J."/>
            <person name="Chapman J.A."/>
            <person name="Shapiro H."/>
            <person name="Aerts A."/>
            <person name="Otillar R.P."/>
            <person name="Terry A.Y."/>
            <person name="Boore J.L."/>
            <person name="Simakov O."/>
            <person name="Marletaz F."/>
            <person name="Cho S.-J."/>
            <person name="Edsinger-Gonzales E."/>
            <person name="Havlak P."/>
            <person name="Kuo D.-H."/>
            <person name="Larsson T."/>
            <person name="Lv J."/>
            <person name="Arendt D."/>
            <person name="Savage R."/>
            <person name="Osoegawa K."/>
            <person name="de Jong P."/>
            <person name="Lindberg D.R."/>
            <person name="Seaver E.C."/>
            <person name="Weisblat D.A."/>
            <person name="Putnam N.H."/>
            <person name="Grigoriev I.V."/>
            <person name="Rokhsar D.S."/>
        </authorList>
    </citation>
    <scope>NUCLEOTIDE SEQUENCE</scope>
    <source>
        <strain evidence="5">I ESC-2004</strain>
    </source>
</reference>
<dbReference type="InterPro" id="IPR015683">
    <property type="entry name" value="Ionotropic_Glu_rcpt"/>
</dbReference>
<gene>
    <name evidence="3" type="ORF">CAPTEDRAFT_207281</name>
</gene>
<keyword evidence="5" id="KW-1185">Reference proteome</keyword>
<keyword evidence="1" id="KW-0812">Transmembrane</keyword>
<reference evidence="4" key="3">
    <citation type="submission" date="2015-06" db="UniProtKB">
        <authorList>
            <consortium name="EnsemblMetazoa"/>
        </authorList>
    </citation>
    <scope>IDENTIFICATION</scope>
</reference>
<feature type="signal peptide" evidence="2">
    <location>
        <begin position="1"/>
        <end position="23"/>
    </location>
</feature>
<feature type="transmembrane region" description="Helical" evidence="1">
    <location>
        <begin position="198"/>
        <end position="217"/>
    </location>
</feature>
<feature type="transmembrane region" description="Helical" evidence="1">
    <location>
        <begin position="149"/>
        <end position="168"/>
    </location>
</feature>
<organism evidence="3">
    <name type="scientific">Capitella teleta</name>
    <name type="common">Polychaete worm</name>
    <dbReference type="NCBI Taxonomy" id="283909"/>
    <lineage>
        <taxon>Eukaryota</taxon>
        <taxon>Metazoa</taxon>
        <taxon>Spiralia</taxon>
        <taxon>Lophotrochozoa</taxon>
        <taxon>Annelida</taxon>
        <taxon>Polychaeta</taxon>
        <taxon>Sedentaria</taxon>
        <taxon>Scolecida</taxon>
        <taxon>Capitellidae</taxon>
        <taxon>Capitella</taxon>
    </lineage>
</organism>
<sequence length="369" mass="41540">MEIGIHLWMRLALLLLQVKGMSSDINYENRETIVIATKLVPPWVQFKDKNSHKILLSNDEYYEGFFVDVCREICMMIGVDFVLNPHTDDLTKSFIEKRDVQMAGPALIDSRDFLRVDFTASFLSSRLNVVSLVEQNSINSRIFLPFDPLAWLTVVIGLLMLSTLFIIGRTKTQRRKKKDEHSAKYDLWLKTSHTMSSASIIISIVILSTIYIVTFGLEPITRKEPSDFTDHPELHCNSSFTHSIKNCIEELKSGKINTIAIYQHDIDTLNTCDMQSISDLQTTLDFSFILTKDSSMTEVVSMSILKLSEVGRIDELYRKWFHGAVCPPRGAGEVRVGVACVCGALCVGVIGSMPLLVVVVGYSLGKWSS</sequence>
<dbReference type="EMBL" id="AMQN01006893">
    <property type="status" value="NOT_ANNOTATED_CDS"/>
    <property type="molecule type" value="Genomic_DNA"/>
</dbReference>
<protein>
    <recommendedName>
        <fullName evidence="6">Solute-binding protein family 3/N-terminal domain-containing protein</fullName>
    </recommendedName>
</protein>
<evidence type="ECO:0008006" key="6">
    <source>
        <dbReference type="Google" id="ProtNLM"/>
    </source>
</evidence>
<dbReference type="Gene3D" id="3.40.190.10">
    <property type="entry name" value="Periplasmic binding protein-like II"/>
    <property type="match status" value="3"/>
</dbReference>
<dbReference type="EMBL" id="KB299468">
    <property type="protein sequence ID" value="ELU07969.1"/>
    <property type="molecule type" value="Genomic_DNA"/>
</dbReference>
<dbReference type="PANTHER" id="PTHR18966">
    <property type="entry name" value="IONOTROPIC GLUTAMATE RECEPTOR"/>
    <property type="match status" value="1"/>
</dbReference>
<reference evidence="3 5" key="2">
    <citation type="journal article" date="2013" name="Nature">
        <title>Insights into bilaterian evolution from three spiralian genomes.</title>
        <authorList>
            <person name="Simakov O."/>
            <person name="Marletaz F."/>
            <person name="Cho S.J."/>
            <person name="Edsinger-Gonzales E."/>
            <person name="Havlak P."/>
            <person name="Hellsten U."/>
            <person name="Kuo D.H."/>
            <person name="Larsson T."/>
            <person name="Lv J."/>
            <person name="Arendt D."/>
            <person name="Savage R."/>
            <person name="Osoegawa K."/>
            <person name="de Jong P."/>
            <person name="Grimwood J."/>
            <person name="Chapman J.A."/>
            <person name="Shapiro H."/>
            <person name="Aerts A."/>
            <person name="Otillar R.P."/>
            <person name="Terry A.Y."/>
            <person name="Boore J.L."/>
            <person name="Grigoriev I.V."/>
            <person name="Lindberg D.R."/>
            <person name="Seaver E.C."/>
            <person name="Weisblat D.A."/>
            <person name="Putnam N.H."/>
            <person name="Rokhsar D.S."/>
        </authorList>
    </citation>
    <scope>NUCLEOTIDE SEQUENCE</scope>
    <source>
        <strain evidence="3 5">I ESC-2004</strain>
    </source>
</reference>
<feature type="transmembrane region" description="Helical" evidence="1">
    <location>
        <begin position="336"/>
        <end position="364"/>
    </location>
</feature>
<keyword evidence="2" id="KW-0732">Signal</keyword>
<evidence type="ECO:0000256" key="2">
    <source>
        <dbReference type="SAM" id="SignalP"/>
    </source>
</evidence>
<evidence type="ECO:0000313" key="3">
    <source>
        <dbReference type="EMBL" id="ELU07969.1"/>
    </source>
</evidence>
<evidence type="ECO:0000313" key="5">
    <source>
        <dbReference type="Proteomes" id="UP000014760"/>
    </source>
</evidence>
<evidence type="ECO:0000256" key="1">
    <source>
        <dbReference type="SAM" id="Phobius"/>
    </source>
</evidence>
<dbReference type="AlphaFoldDB" id="R7UN57"/>
<dbReference type="SUPFAM" id="SSF53850">
    <property type="entry name" value="Periplasmic binding protein-like II"/>
    <property type="match status" value="1"/>
</dbReference>
<evidence type="ECO:0000313" key="4">
    <source>
        <dbReference type="EnsemblMetazoa" id="CapteP207281"/>
    </source>
</evidence>
<dbReference type="EnsemblMetazoa" id="CapteT207281">
    <property type="protein sequence ID" value="CapteP207281"/>
    <property type="gene ID" value="CapteG207281"/>
</dbReference>
<dbReference type="Proteomes" id="UP000014760">
    <property type="component" value="Unassembled WGS sequence"/>
</dbReference>
<proteinExistence type="predicted"/>
<feature type="chain" id="PRO_5008788199" description="Solute-binding protein family 3/N-terminal domain-containing protein" evidence="2">
    <location>
        <begin position="24"/>
        <end position="369"/>
    </location>
</feature>
<dbReference type="HOGENOM" id="CLU_750599_0_0_1"/>
<keyword evidence="1" id="KW-1133">Transmembrane helix</keyword>
<accession>R7UN57</accession>
<keyword evidence="1" id="KW-0472">Membrane</keyword>
<name>R7UN57_CAPTE</name>